<proteinExistence type="predicted"/>
<gene>
    <name evidence="2" type="ORF">HMPREF0557_01358</name>
</gene>
<name>A0AB72Z8P0_LISIO</name>
<keyword evidence="1" id="KW-1133">Transmembrane helix</keyword>
<keyword evidence="1" id="KW-0812">Transmembrane</keyword>
<organism evidence="2 3">
    <name type="scientific">Listeria innocua ATCC 33091</name>
    <dbReference type="NCBI Taxonomy" id="1002366"/>
    <lineage>
        <taxon>Bacteria</taxon>
        <taxon>Bacillati</taxon>
        <taxon>Bacillota</taxon>
        <taxon>Bacilli</taxon>
        <taxon>Bacillales</taxon>
        <taxon>Listeriaceae</taxon>
        <taxon>Listeria</taxon>
    </lineage>
</organism>
<evidence type="ECO:0000313" key="3">
    <source>
        <dbReference type="Proteomes" id="UP000003597"/>
    </source>
</evidence>
<comment type="caution">
    <text evidence="2">The sequence shown here is derived from an EMBL/GenBank/DDBJ whole genome shotgun (WGS) entry which is preliminary data.</text>
</comment>
<evidence type="ECO:0000256" key="1">
    <source>
        <dbReference type="SAM" id="Phobius"/>
    </source>
</evidence>
<dbReference type="PANTHER" id="PTHR34980:SF2">
    <property type="entry name" value="INNER MEMBRANE PROTEIN YHAH-RELATED"/>
    <property type="match status" value="1"/>
</dbReference>
<evidence type="ECO:0008006" key="4">
    <source>
        <dbReference type="Google" id="ProtNLM"/>
    </source>
</evidence>
<dbReference type="GO" id="GO:0005886">
    <property type="term" value="C:plasma membrane"/>
    <property type="evidence" value="ECO:0007669"/>
    <property type="project" value="TreeGrafter"/>
</dbReference>
<reference evidence="2 3" key="1">
    <citation type="submission" date="2011-08" db="EMBL/GenBank/DDBJ databases">
        <authorList>
            <person name="Weinstock G."/>
            <person name="Sodergren E."/>
            <person name="Clifton S."/>
            <person name="Fulton L."/>
            <person name="Fulton B."/>
            <person name="Courtney L."/>
            <person name="Fronick C."/>
            <person name="Harrison M."/>
            <person name="Strong C."/>
            <person name="Farmer C."/>
            <person name="Delahaunty K."/>
            <person name="Markovic C."/>
            <person name="Hall O."/>
            <person name="Minx P."/>
            <person name="Tomlinson C."/>
            <person name="Mitreva M."/>
            <person name="Hou S."/>
            <person name="Chen J."/>
            <person name="Wollam A."/>
            <person name="Pepin K.H."/>
            <person name="Johnson M."/>
            <person name="Bhonagiri V."/>
            <person name="Zhang X."/>
            <person name="Suruliraj S."/>
            <person name="Warren W."/>
            <person name="Chinwalla A."/>
            <person name="Mardis E.R."/>
            <person name="Wilson R.K."/>
        </authorList>
    </citation>
    <scope>NUCLEOTIDE SEQUENCE [LARGE SCALE GENOMIC DNA]</scope>
    <source>
        <strain evidence="2 3">ATCC 33091</strain>
    </source>
</reference>
<dbReference type="Proteomes" id="UP000003597">
    <property type="component" value="Unassembled WGS sequence"/>
</dbReference>
<keyword evidence="3" id="KW-1185">Reference proteome</keyword>
<feature type="transmembrane region" description="Helical" evidence="1">
    <location>
        <begin position="81"/>
        <end position="100"/>
    </location>
</feature>
<dbReference type="EMBL" id="AGCN01000031">
    <property type="protein sequence ID" value="EHN61350.1"/>
    <property type="molecule type" value="Genomic_DNA"/>
</dbReference>
<dbReference type="InterPro" id="IPR008523">
    <property type="entry name" value="DUF805"/>
</dbReference>
<dbReference type="Pfam" id="PF05656">
    <property type="entry name" value="DUF805"/>
    <property type="match status" value="1"/>
</dbReference>
<protein>
    <recommendedName>
        <fullName evidence="4">DUF805 domain-containing protein</fullName>
    </recommendedName>
</protein>
<feature type="transmembrane region" description="Helical" evidence="1">
    <location>
        <begin position="24"/>
        <end position="47"/>
    </location>
</feature>
<feature type="transmembrane region" description="Helical" evidence="1">
    <location>
        <begin position="112"/>
        <end position="133"/>
    </location>
</feature>
<dbReference type="PANTHER" id="PTHR34980">
    <property type="entry name" value="INNER MEMBRANE PROTEIN-RELATED-RELATED"/>
    <property type="match status" value="1"/>
</dbReference>
<evidence type="ECO:0000313" key="2">
    <source>
        <dbReference type="EMBL" id="EHN61350.1"/>
    </source>
</evidence>
<accession>A0AB72Z8P0</accession>
<keyword evidence="1" id="KW-0472">Membrane</keyword>
<dbReference type="AlphaFoldDB" id="A0AB72Z8P0"/>
<sequence length="192" mass="21621">MDFWPLVSFKTCVISPNFVCELKCVYFMNLLILTLCKIQVAYILSAITKFNYTGGNMGFLEAYKSFWKNYVNFSGRAPGSAYWYVVVWNLMIIVPLRVMAAIFGASSMIDGVGFAGIVVMFFLVGLRWLYWLATIVPLTSLIVRRLHDTGKSGYLAFLALIPVVGSIIIIIFMCLESDGPNQYGDVYHKSEV</sequence>
<feature type="transmembrane region" description="Helical" evidence="1">
    <location>
        <begin position="153"/>
        <end position="175"/>
    </location>
</feature>